<dbReference type="AlphaFoldDB" id="A0AA38S2Q0"/>
<protein>
    <recommendedName>
        <fullName evidence="3">Reverse transcriptase domain-containing protein</fullName>
    </recommendedName>
</protein>
<accession>A0AA38S2Q0</accession>
<evidence type="ECO:0000313" key="1">
    <source>
        <dbReference type="EMBL" id="KAJ9535694.1"/>
    </source>
</evidence>
<dbReference type="PANTHER" id="PTHR15503">
    <property type="entry name" value="LDOC1 RELATED"/>
    <property type="match status" value="1"/>
</dbReference>
<dbReference type="Pfam" id="PF08284">
    <property type="entry name" value="RVP_2"/>
    <property type="match status" value="1"/>
</dbReference>
<sequence length="164" mass="18541">MQKRKKKLGLPPEKRFKRIWGNKGEGATEKKAEPARTKARVFCMTADEAADTPEIVTGTFLVNSMFARVMFDSGAERSFISPIFACKLNIQPSQLESKFEVEAVDNYFMEIGEVYEGCHISIEGHDFPISLHPIGMGEFDVILGIDWLWKYDATLVCGKKMIKI</sequence>
<reference evidence="1" key="1">
    <citation type="submission" date="2023-03" db="EMBL/GenBank/DDBJ databases">
        <title>Chromosome-scale reference genome and RAD-based genetic map of yellow starthistle (Centaurea solstitialis) reveal putative structural variation and QTLs associated with invader traits.</title>
        <authorList>
            <person name="Reatini B."/>
            <person name="Cang F.A."/>
            <person name="Jiang Q."/>
            <person name="Mckibben M.T.W."/>
            <person name="Barker M.S."/>
            <person name="Rieseberg L.H."/>
            <person name="Dlugosch K.M."/>
        </authorList>
    </citation>
    <scope>NUCLEOTIDE SEQUENCE</scope>
    <source>
        <strain evidence="1">CAN-66</strain>
        <tissue evidence="1">Leaf</tissue>
    </source>
</reference>
<dbReference type="InterPro" id="IPR021109">
    <property type="entry name" value="Peptidase_aspartic_dom_sf"/>
</dbReference>
<dbReference type="Gene3D" id="2.40.70.10">
    <property type="entry name" value="Acid Proteases"/>
    <property type="match status" value="1"/>
</dbReference>
<organism evidence="1 2">
    <name type="scientific">Centaurea solstitialis</name>
    <name type="common">yellow star-thistle</name>
    <dbReference type="NCBI Taxonomy" id="347529"/>
    <lineage>
        <taxon>Eukaryota</taxon>
        <taxon>Viridiplantae</taxon>
        <taxon>Streptophyta</taxon>
        <taxon>Embryophyta</taxon>
        <taxon>Tracheophyta</taxon>
        <taxon>Spermatophyta</taxon>
        <taxon>Magnoliopsida</taxon>
        <taxon>eudicotyledons</taxon>
        <taxon>Gunneridae</taxon>
        <taxon>Pentapetalae</taxon>
        <taxon>asterids</taxon>
        <taxon>campanulids</taxon>
        <taxon>Asterales</taxon>
        <taxon>Asteraceae</taxon>
        <taxon>Carduoideae</taxon>
        <taxon>Cardueae</taxon>
        <taxon>Centaureinae</taxon>
        <taxon>Centaurea</taxon>
    </lineage>
</organism>
<dbReference type="InterPro" id="IPR032567">
    <property type="entry name" value="RTL1-rel"/>
</dbReference>
<dbReference type="PANTHER" id="PTHR15503:SF45">
    <property type="entry name" value="RNA-DIRECTED DNA POLYMERASE HOMOLOG"/>
    <property type="match status" value="1"/>
</dbReference>
<proteinExistence type="predicted"/>
<evidence type="ECO:0008006" key="3">
    <source>
        <dbReference type="Google" id="ProtNLM"/>
    </source>
</evidence>
<gene>
    <name evidence="1" type="ORF">OSB04_un001155</name>
</gene>
<comment type="caution">
    <text evidence="1">The sequence shown here is derived from an EMBL/GenBank/DDBJ whole genome shotgun (WGS) entry which is preliminary data.</text>
</comment>
<dbReference type="SUPFAM" id="SSF50630">
    <property type="entry name" value="Acid proteases"/>
    <property type="match status" value="1"/>
</dbReference>
<name>A0AA38S2Q0_9ASTR</name>
<evidence type="ECO:0000313" key="2">
    <source>
        <dbReference type="Proteomes" id="UP001172457"/>
    </source>
</evidence>
<dbReference type="Proteomes" id="UP001172457">
    <property type="component" value="Unassembled WGS sequence"/>
</dbReference>
<dbReference type="EMBL" id="JARYMX010000156">
    <property type="protein sequence ID" value="KAJ9535694.1"/>
    <property type="molecule type" value="Genomic_DNA"/>
</dbReference>
<dbReference type="CDD" id="cd00303">
    <property type="entry name" value="retropepsin_like"/>
    <property type="match status" value="1"/>
</dbReference>
<keyword evidence="2" id="KW-1185">Reference proteome</keyword>